<dbReference type="InterPro" id="IPR010652">
    <property type="entry name" value="DUF1232"/>
</dbReference>
<feature type="domain" description="DUF1232" evidence="6">
    <location>
        <begin position="67"/>
        <end position="100"/>
    </location>
</feature>
<evidence type="ECO:0000259" key="6">
    <source>
        <dbReference type="Pfam" id="PF06803"/>
    </source>
</evidence>
<keyword evidence="2" id="KW-0812">Transmembrane</keyword>
<accession>A0A1F5YGR5</accession>
<feature type="compositionally biased region" description="Basic and acidic residues" evidence="5">
    <location>
        <begin position="178"/>
        <end position="187"/>
    </location>
</feature>
<name>A0A1F5YGR5_9BACT</name>
<dbReference type="Pfam" id="PF06803">
    <property type="entry name" value="DUF1232"/>
    <property type="match status" value="1"/>
</dbReference>
<comment type="subcellular location">
    <subcellularLocation>
        <location evidence="1">Endomembrane system</location>
        <topology evidence="1">Multi-pass membrane protein</topology>
    </subcellularLocation>
</comment>
<proteinExistence type="predicted"/>
<keyword evidence="4" id="KW-0472">Membrane</keyword>
<dbReference type="AlphaFoldDB" id="A0A1F5YGR5"/>
<evidence type="ECO:0000256" key="4">
    <source>
        <dbReference type="ARBA" id="ARBA00023136"/>
    </source>
</evidence>
<evidence type="ECO:0000256" key="5">
    <source>
        <dbReference type="SAM" id="MobiDB-lite"/>
    </source>
</evidence>
<evidence type="ECO:0000313" key="8">
    <source>
        <dbReference type="Proteomes" id="UP000176992"/>
    </source>
</evidence>
<dbReference type="Proteomes" id="UP000176992">
    <property type="component" value="Unassembled WGS sequence"/>
</dbReference>
<evidence type="ECO:0000313" key="7">
    <source>
        <dbReference type="EMBL" id="OGF99339.1"/>
    </source>
</evidence>
<comment type="caution">
    <text evidence="7">The sequence shown here is derived from an EMBL/GenBank/DDBJ whole genome shotgun (WGS) entry which is preliminary data.</text>
</comment>
<dbReference type="GO" id="GO:0012505">
    <property type="term" value="C:endomembrane system"/>
    <property type="evidence" value="ECO:0007669"/>
    <property type="project" value="UniProtKB-SubCell"/>
</dbReference>
<evidence type="ECO:0000256" key="3">
    <source>
        <dbReference type="ARBA" id="ARBA00022989"/>
    </source>
</evidence>
<reference evidence="7 8" key="1">
    <citation type="journal article" date="2016" name="Nat. Commun.">
        <title>Thousands of microbial genomes shed light on interconnected biogeochemical processes in an aquifer system.</title>
        <authorList>
            <person name="Anantharaman K."/>
            <person name="Brown C.T."/>
            <person name="Hug L.A."/>
            <person name="Sharon I."/>
            <person name="Castelle C.J."/>
            <person name="Probst A.J."/>
            <person name="Thomas B.C."/>
            <person name="Singh A."/>
            <person name="Wilkins M.J."/>
            <person name="Karaoz U."/>
            <person name="Brodie E.L."/>
            <person name="Williams K.H."/>
            <person name="Hubbard S.S."/>
            <person name="Banfield J.F."/>
        </authorList>
    </citation>
    <scope>NUCLEOTIDE SEQUENCE [LARGE SCALE GENOMIC DNA]</scope>
</reference>
<gene>
    <name evidence="7" type="ORF">A2Z86_09425</name>
</gene>
<keyword evidence="3" id="KW-1133">Transmembrane helix</keyword>
<protein>
    <recommendedName>
        <fullName evidence="6">DUF1232 domain-containing protein</fullName>
    </recommendedName>
</protein>
<sequence length="187" mass="20561">MSSAESESGRVHFYDSLRGRLIGWLSRKLGGRLSRLMEFAFLIPDITFLLGRLLLDSRAPRRLRIKLGMILAYVASPLDLIPEAVIGPAGLLEDVLLLAFALDRVFAEVDEAVLEEHWSGRPGDLNTLRELAGLVDGIFSGRVGGKLHDWYAEDSGPGAGEADSRMELVSGEDETEDRIERLRASGL</sequence>
<feature type="region of interest" description="Disordered" evidence="5">
    <location>
        <begin position="156"/>
        <end position="187"/>
    </location>
</feature>
<organism evidence="7 8">
    <name type="scientific">Candidatus Glassbacteria bacterium GWA2_58_10</name>
    <dbReference type="NCBI Taxonomy" id="1817865"/>
    <lineage>
        <taxon>Bacteria</taxon>
        <taxon>Candidatus Glassiibacteriota</taxon>
    </lineage>
</organism>
<evidence type="ECO:0000256" key="2">
    <source>
        <dbReference type="ARBA" id="ARBA00022692"/>
    </source>
</evidence>
<evidence type="ECO:0000256" key="1">
    <source>
        <dbReference type="ARBA" id="ARBA00004127"/>
    </source>
</evidence>
<dbReference type="EMBL" id="MFIV01000027">
    <property type="protein sequence ID" value="OGF99339.1"/>
    <property type="molecule type" value="Genomic_DNA"/>
</dbReference>